<protein>
    <submittedName>
        <fullName evidence="1">Uncharacterized protein</fullName>
    </submittedName>
</protein>
<accession>A0A3G5A4E1</accession>
<sequence length="178" mass="21200">MQKLDDTVTNESRKSVQNIHTALYRANKLYVLIIFERANPENTTFTILDNVYPYNLYFKTGTIMIDLEYDHDIENITAGGIFYFKTMERAYYDDLNWYNINHTDEIKEWLDDGTLSQKYYPTKFLNITYEYSIKKYDYTTDPISQDTFSESPKQHNYLCFSFLSPTQNPNLTDKLKTE</sequence>
<name>A0A3G5A4E1_9VIRU</name>
<organism evidence="1">
    <name type="scientific">Gaeavirus sp</name>
    <dbReference type="NCBI Taxonomy" id="2487767"/>
    <lineage>
        <taxon>Viruses</taxon>
        <taxon>Varidnaviria</taxon>
        <taxon>Bamfordvirae</taxon>
        <taxon>Nucleocytoviricota</taxon>
        <taxon>Megaviricetes</taxon>
        <taxon>Imitervirales</taxon>
        <taxon>Mimiviridae</taxon>
        <taxon>Klosneuvirinae</taxon>
    </lineage>
</organism>
<evidence type="ECO:0000313" key="1">
    <source>
        <dbReference type="EMBL" id="AYV80339.1"/>
    </source>
</evidence>
<proteinExistence type="predicted"/>
<dbReference type="EMBL" id="MK072232">
    <property type="protein sequence ID" value="AYV80339.1"/>
    <property type="molecule type" value="Genomic_DNA"/>
</dbReference>
<gene>
    <name evidence="1" type="ORF">Gaeavirus34_4</name>
</gene>
<reference evidence="1" key="1">
    <citation type="submission" date="2018-10" db="EMBL/GenBank/DDBJ databases">
        <title>Hidden diversity of soil giant viruses.</title>
        <authorList>
            <person name="Schulz F."/>
            <person name="Alteio L."/>
            <person name="Goudeau D."/>
            <person name="Ryan E.M."/>
            <person name="Malmstrom R.R."/>
            <person name="Blanchard J."/>
            <person name="Woyke T."/>
        </authorList>
    </citation>
    <scope>NUCLEOTIDE SEQUENCE</scope>
    <source>
        <strain evidence="1">GAV1</strain>
    </source>
</reference>